<keyword evidence="1" id="KW-0472">Membrane</keyword>
<name>A0ABU1YEJ0_9FLAO</name>
<protein>
    <submittedName>
        <fullName evidence="2">Tetrahydromethanopterin S-methyltransferase subunit G</fullName>
    </submittedName>
</protein>
<gene>
    <name evidence="2" type="ORF">J2W48_004613</name>
</gene>
<evidence type="ECO:0000256" key="1">
    <source>
        <dbReference type="SAM" id="Phobius"/>
    </source>
</evidence>
<dbReference type="EMBL" id="JAVDWQ010000029">
    <property type="protein sequence ID" value="MDR7212648.1"/>
    <property type="molecule type" value="Genomic_DNA"/>
</dbReference>
<evidence type="ECO:0000313" key="2">
    <source>
        <dbReference type="EMBL" id="MDR7212648.1"/>
    </source>
</evidence>
<organism evidence="2 3">
    <name type="scientific">Flavobacterium piscis</name>
    <dbReference type="NCBI Taxonomy" id="1114874"/>
    <lineage>
        <taxon>Bacteria</taxon>
        <taxon>Pseudomonadati</taxon>
        <taxon>Bacteroidota</taxon>
        <taxon>Flavobacteriia</taxon>
        <taxon>Flavobacteriales</taxon>
        <taxon>Flavobacteriaceae</taxon>
        <taxon>Flavobacterium</taxon>
    </lineage>
</organism>
<proteinExistence type="predicted"/>
<feature type="transmembrane region" description="Helical" evidence="1">
    <location>
        <begin position="55"/>
        <end position="76"/>
    </location>
</feature>
<comment type="caution">
    <text evidence="2">The sequence shown here is derived from an EMBL/GenBank/DDBJ whole genome shotgun (WGS) entry which is preliminary data.</text>
</comment>
<keyword evidence="3" id="KW-1185">Reference proteome</keyword>
<dbReference type="RefSeq" id="WP_310284390.1">
    <property type="nucleotide sequence ID" value="NZ_JAVDWQ010000029.1"/>
</dbReference>
<sequence length="77" mass="8614">MLNKLSAQKQVKIPTETKILLPKFANQINTIINNISMKVNQTKGEQKGLNIAQKIGLCLLVITIILYYVLSIQFLAS</sequence>
<dbReference type="Proteomes" id="UP001269081">
    <property type="component" value="Unassembled WGS sequence"/>
</dbReference>
<evidence type="ECO:0000313" key="3">
    <source>
        <dbReference type="Proteomes" id="UP001269081"/>
    </source>
</evidence>
<keyword evidence="1" id="KW-1133">Transmembrane helix</keyword>
<reference evidence="2 3" key="1">
    <citation type="submission" date="2023-07" db="EMBL/GenBank/DDBJ databases">
        <title>Sorghum-associated microbial communities from plants grown in Nebraska, USA.</title>
        <authorList>
            <person name="Schachtman D."/>
        </authorList>
    </citation>
    <scope>NUCLEOTIDE SEQUENCE [LARGE SCALE GENOMIC DNA]</scope>
    <source>
        <strain evidence="2 3">4129</strain>
    </source>
</reference>
<keyword evidence="1" id="KW-0812">Transmembrane</keyword>
<accession>A0ABU1YEJ0</accession>